<accession>A0AAW2EPZ4</accession>
<protein>
    <submittedName>
        <fullName evidence="1">Uncharacterized protein</fullName>
    </submittedName>
</protein>
<organism evidence="1 2">
    <name type="scientific">Cardiocondyla obscurior</name>
    <dbReference type="NCBI Taxonomy" id="286306"/>
    <lineage>
        <taxon>Eukaryota</taxon>
        <taxon>Metazoa</taxon>
        <taxon>Ecdysozoa</taxon>
        <taxon>Arthropoda</taxon>
        <taxon>Hexapoda</taxon>
        <taxon>Insecta</taxon>
        <taxon>Pterygota</taxon>
        <taxon>Neoptera</taxon>
        <taxon>Endopterygota</taxon>
        <taxon>Hymenoptera</taxon>
        <taxon>Apocrita</taxon>
        <taxon>Aculeata</taxon>
        <taxon>Formicoidea</taxon>
        <taxon>Formicidae</taxon>
        <taxon>Myrmicinae</taxon>
        <taxon>Cardiocondyla</taxon>
    </lineage>
</organism>
<sequence>MILLHCLSASPRFPPRNGSKTLFMIHDSGGISNFIVTTVIKSNGDGARKKKFVNNSLKQPWRNVFETNIKRSHFYSRRWPFFVCENVCSSDKKKIVILKENMERYFCKILVVIRLEIGSMTRKEGREKYILQRNINLNMTKKFTVRKKNFVKEIKEKKKRKRN</sequence>
<gene>
    <name evidence="1" type="ORF">PUN28_017265</name>
</gene>
<dbReference type="AlphaFoldDB" id="A0AAW2EPZ4"/>
<evidence type="ECO:0000313" key="2">
    <source>
        <dbReference type="Proteomes" id="UP001430953"/>
    </source>
</evidence>
<proteinExistence type="predicted"/>
<evidence type="ECO:0000313" key="1">
    <source>
        <dbReference type="EMBL" id="KAL0104414.1"/>
    </source>
</evidence>
<dbReference type="Proteomes" id="UP001430953">
    <property type="component" value="Unassembled WGS sequence"/>
</dbReference>
<comment type="caution">
    <text evidence="1">The sequence shown here is derived from an EMBL/GenBank/DDBJ whole genome shotgun (WGS) entry which is preliminary data.</text>
</comment>
<dbReference type="EMBL" id="JADYXP020000020">
    <property type="protein sequence ID" value="KAL0104414.1"/>
    <property type="molecule type" value="Genomic_DNA"/>
</dbReference>
<name>A0AAW2EPZ4_9HYME</name>
<keyword evidence="2" id="KW-1185">Reference proteome</keyword>
<reference evidence="1 2" key="1">
    <citation type="submission" date="2023-03" db="EMBL/GenBank/DDBJ databases">
        <title>High recombination rates correlate with genetic variation in Cardiocondyla obscurior ants.</title>
        <authorList>
            <person name="Errbii M."/>
        </authorList>
    </citation>
    <scope>NUCLEOTIDE SEQUENCE [LARGE SCALE GENOMIC DNA]</scope>
    <source>
        <strain evidence="1">Alpha-2009</strain>
        <tissue evidence="1">Whole body</tissue>
    </source>
</reference>